<evidence type="ECO:0000256" key="2">
    <source>
        <dbReference type="ARBA" id="ARBA00004429"/>
    </source>
</evidence>
<evidence type="ECO:0000256" key="3">
    <source>
        <dbReference type="ARBA" id="ARBA00010072"/>
    </source>
</evidence>
<dbReference type="PANTHER" id="PTHR30614:SF20">
    <property type="entry name" value="GLUTAMINE TRANSPORT SYSTEM PERMEASE PROTEIN GLNP"/>
    <property type="match status" value="1"/>
</dbReference>
<evidence type="ECO:0000313" key="12">
    <source>
        <dbReference type="EMBL" id="TKI06993.1"/>
    </source>
</evidence>
<comment type="subcellular location">
    <subcellularLocation>
        <location evidence="2">Cell inner membrane</location>
        <topology evidence="2">Multi-pass membrane protein</topology>
    </subcellularLocation>
    <subcellularLocation>
        <location evidence="10">Cell membrane</location>
        <topology evidence="10">Multi-pass membrane protein</topology>
    </subcellularLocation>
</comment>
<keyword evidence="13" id="KW-1185">Reference proteome</keyword>
<comment type="function">
    <text evidence="1">Part of the binding-protein-dependent transport system for glutamine; probably responsible for the translocation of the substrate across the membrane.</text>
</comment>
<evidence type="ECO:0000256" key="7">
    <source>
        <dbReference type="ARBA" id="ARBA00022970"/>
    </source>
</evidence>
<evidence type="ECO:0000256" key="5">
    <source>
        <dbReference type="ARBA" id="ARBA00022475"/>
    </source>
</evidence>
<keyword evidence="7" id="KW-0029">Amino-acid transport</keyword>
<dbReference type="CDD" id="cd06261">
    <property type="entry name" value="TM_PBP2"/>
    <property type="match status" value="1"/>
</dbReference>
<evidence type="ECO:0000256" key="8">
    <source>
        <dbReference type="ARBA" id="ARBA00022989"/>
    </source>
</evidence>
<reference evidence="12 13" key="1">
    <citation type="submission" date="2019-04" db="EMBL/GenBank/DDBJ databases">
        <authorList>
            <person name="Li M."/>
            <person name="Gao C."/>
        </authorList>
    </citation>
    <scope>NUCLEOTIDE SEQUENCE [LARGE SCALE GENOMIC DNA]</scope>
    <source>
        <strain evidence="12 13">BGMRC 2031</strain>
    </source>
</reference>
<evidence type="ECO:0000256" key="4">
    <source>
        <dbReference type="ARBA" id="ARBA00022448"/>
    </source>
</evidence>
<dbReference type="Proteomes" id="UP000305202">
    <property type="component" value="Unassembled WGS sequence"/>
</dbReference>
<evidence type="ECO:0000259" key="11">
    <source>
        <dbReference type="PROSITE" id="PS50928"/>
    </source>
</evidence>
<evidence type="ECO:0000256" key="9">
    <source>
        <dbReference type="ARBA" id="ARBA00023136"/>
    </source>
</evidence>
<feature type="transmembrane region" description="Helical" evidence="10">
    <location>
        <begin position="192"/>
        <end position="214"/>
    </location>
</feature>
<evidence type="ECO:0000256" key="10">
    <source>
        <dbReference type="RuleBase" id="RU363032"/>
    </source>
</evidence>
<keyword evidence="6 10" id="KW-0812">Transmembrane</keyword>
<evidence type="ECO:0000313" key="13">
    <source>
        <dbReference type="Proteomes" id="UP000305202"/>
    </source>
</evidence>
<dbReference type="NCBIfam" id="TIGR01726">
    <property type="entry name" value="HEQRo_perm_3TM"/>
    <property type="match status" value="1"/>
</dbReference>
<dbReference type="PANTHER" id="PTHR30614">
    <property type="entry name" value="MEMBRANE COMPONENT OF AMINO ACID ABC TRANSPORTER"/>
    <property type="match status" value="1"/>
</dbReference>
<keyword evidence="4 10" id="KW-0813">Transport</keyword>
<name>A0ABY2SMH8_9HYPH</name>
<dbReference type="InterPro" id="IPR010065">
    <property type="entry name" value="AA_ABC_transptr_permease_3TM"/>
</dbReference>
<keyword evidence="8 10" id="KW-1133">Transmembrane helix</keyword>
<comment type="similarity">
    <text evidence="3">Belongs to the binding-protein-dependent transport system permease family. HisMQ subfamily.</text>
</comment>
<evidence type="ECO:0000256" key="6">
    <source>
        <dbReference type="ARBA" id="ARBA00022692"/>
    </source>
</evidence>
<keyword evidence="5" id="KW-1003">Cell membrane</keyword>
<dbReference type="Pfam" id="PF00528">
    <property type="entry name" value="BPD_transp_1"/>
    <property type="match status" value="1"/>
</dbReference>
<protein>
    <submittedName>
        <fullName evidence="12">Amino acid ABC transporter permease</fullName>
    </submittedName>
</protein>
<comment type="caution">
    <text evidence="12">The sequence shown here is derived from an EMBL/GenBank/DDBJ whole genome shotgun (WGS) entry which is preliminary data.</text>
</comment>
<evidence type="ECO:0000256" key="1">
    <source>
        <dbReference type="ARBA" id="ARBA00003159"/>
    </source>
</evidence>
<accession>A0ABY2SMH8</accession>
<proteinExistence type="inferred from homology"/>
<dbReference type="InterPro" id="IPR000515">
    <property type="entry name" value="MetI-like"/>
</dbReference>
<dbReference type="Gene3D" id="1.10.3720.10">
    <property type="entry name" value="MetI-like"/>
    <property type="match status" value="1"/>
</dbReference>
<dbReference type="InterPro" id="IPR035906">
    <property type="entry name" value="MetI-like_sf"/>
</dbReference>
<dbReference type="SUPFAM" id="SSF161098">
    <property type="entry name" value="MetI-like"/>
    <property type="match status" value="1"/>
</dbReference>
<organism evidence="12 13">
    <name type="scientific">Martelella alba</name>
    <dbReference type="NCBI Taxonomy" id="2590451"/>
    <lineage>
        <taxon>Bacteria</taxon>
        <taxon>Pseudomonadati</taxon>
        <taxon>Pseudomonadota</taxon>
        <taxon>Alphaproteobacteria</taxon>
        <taxon>Hyphomicrobiales</taxon>
        <taxon>Aurantimonadaceae</taxon>
        <taxon>Martelella</taxon>
    </lineage>
</organism>
<gene>
    <name evidence="12" type="ORF">FCN80_08600</name>
</gene>
<dbReference type="EMBL" id="SZPQ01000009">
    <property type="protein sequence ID" value="TKI06993.1"/>
    <property type="molecule type" value="Genomic_DNA"/>
</dbReference>
<keyword evidence="9 10" id="KW-0472">Membrane</keyword>
<feature type="domain" description="ABC transmembrane type-1" evidence="11">
    <location>
        <begin position="22"/>
        <end position="211"/>
    </location>
</feature>
<dbReference type="RefSeq" id="WP_136989742.1">
    <property type="nucleotide sequence ID" value="NZ_SZPQ01000009.1"/>
</dbReference>
<feature type="transmembrane region" description="Helical" evidence="10">
    <location>
        <begin position="70"/>
        <end position="87"/>
    </location>
</feature>
<sequence>MVDFSTAFGFIFAYKSAILMGLAHTLYYTAISLVAGLVLGFIVSIVRYSGNVALGLIARAYVEVFRGTPMLIQLFWFFFCLPALLGVDLGNQTATILTMTLYMGAISSESFRAALNSVGSEQRDACISLGMPLRVMLPYVFLPQMLMRSVPTLLSNSVTLFKESALISAVGMTDLMYQGQMIADSTARPVEILTTIALIYFFIAFTITRIVTLYEQAFLRKLKL</sequence>
<dbReference type="InterPro" id="IPR043429">
    <property type="entry name" value="ArtM/GltK/GlnP/TcyL/YhdX-like"/>
</dbReference>
<dbReference type="PROSITE" id="PS50928">
    <property type="entry name" value="ABC_TM1"/>
    <property type="match status" value="1"/>
</dbReference>